<name>A0A9N7TV45_PLEPL</name>
<sequence length="100" mass="11396">MREEEERQWRLGEEEQVRDEVITTEVPLSKAFNPHLLCLTANSSDCGLFSIQLRPDHPQQYSVTLSYWRLCHAGMGAPSAATLEDTGNRKKRHTALIKSN</sequence>
<gene>
    <name evidence="1" type="ORF">PLEPLA_LOCUS6894</name>
</gene>
<proteinExistence type="predicted"/>
<evidence type="ECO:0000313" key="2">
    <source>
        <dbReference type="Proteomes" id="UP001153269"/>
    </source>
</evidence>
<reference evidence="1" key="1">
    <citation type="submission" date="2020-03" db="EMBL/GenBank/DDBJ databases">
        <authorList>
            <person name="Weist P."/>
        </authorList>
    </citation>
    <scope>NUCLEOTIDE SEQUENCE</scope>
</reference>
<keyword evidence="2" id="KW-1185">Reference proteome</keyword>
<accession>A0A9N7TV45</accession>
<dbReference type="Proteomes" id="UP001153269">
    <property type="component" value="Unassembled WGS sequence"/>
</dbReference>
<protein>
    <submittedName>
        <fullName evidence="1">Uncharacterized protein</fullName>
    </submittedName>
</protein>
<organism evidence="1 2">
    <name type="scientific">Pleuronectes platessa</name>
    <name type="common">European plaice</name>
    <dbReference type="NCBI Taxonomy" id="8262"/>
    <lineage>
        <taxon>Eukaryota</taxon>
        <taxon>Metazoa</taxon>
        <taxon>Chordata</taxon>
        <taxon>Craniata</taxon>
        <taxon>Vertebrata</taxon>
        <taxon>Euteleostomi</taxon>
        <taxon>Actinopterygii</taxon>
        <taxon>Neopterygii</taxon>
        <taxon>Teleostei</taxon>
        <taxon>Neoteleostei</taxon>
        <taxon>Acanthomorphata</taxon>
        <taxon>Carangaria</taxon>
        <taxon>Pleuronectiformes</taxon>
        <taxon>Pleuronectoidei</taxon>
        <taxon>Pleuronectidae</taxon>
        <taxon>Pleuronectes</taxon>
    </lineage>
</organism>
<evidence type="ECO:0000313" key="1">
    <source>
        <dbReference type="EMBL" id="CAB1419066.1"/>
    </source>
</evidence>
<dbReference type="AlphaFoldDB" id="A0A9N7TV45"/>
<dbReference type="EMBL" id="CADEAL010000361">
    <property type="protein sequence ID" value="CAB1419066.1"/>
    <property type="molecule type" value="Genomic_DNA"/>
</dbReference>
<comment type="caution">
    <text evidence="1">The sequence shown here is derived from an EMBL/GenBank/DDBJ whole genome shotgun (WGS) entry which is preliminary data.</text>
</comment>